<dbReference type="PANTHER" id="PTHR44591:SF3">
    <property type="entry name" value="RESPONSE REGULATORY DOMAIN-CONTAINING PROTEIN"/>
    <property type="match status" value="1"/>
</dbReference>
<name>A0A838L567_9SPHN</name>
<feature type="domain" description="Response regulatory" evidence="3">
    <location>
        <begin position="13"/>
        <end position="127"/>
    </location>
</feature>
<dbReference type="GO" id="GO:0000160">
    <property type="term" value="P:phosphorelay signal transduction system"/>
    <property type="evidence" value="ECO:0007669"/>
    <property type="project" value="InterPro"/>
</dbReference>
<dbReference type="PROSITE" id="PS50110">
    <property type="entry name" value="RESPONSE_REGULATORY"/>
    <property type="match status" value="1"/>
</dbReference>
<dbReference type="PANTHER" id="PTHR44591">
    <property type="entry name" value="STRESS RESPONSE REGULATOR PROTEIN 1"/>
    <property type="match status" value="1"/>
</dbReference>
<sequence>MAEPFDDISTPPYALVVDDDALVLMNSCDILEEAGFRFYEAGSGDEAKALLEGCGDTITLLFTDVEMPGETNGFALAHHVAERFPEIEIIVASGRVQPEAGDMPDKATFISKPFSAQVVHDHLRKKLPDGKKPLPLKAAV</sequence>
<dbReference type="RefSeq" id="WP_160365987.1">
    <property type="nucleotide sequence ID" value="NZ_JACEIB010000006.1"/>
</dbReference>
<dbReference type="SMART" id="SM00448">
    <property type="entry name" value="REC"/>
    <property type="match status" value="1"/>
</dbReference>
<dbReference type="EMBL" id="JACEIB010000006">
    <property type="protein sequence ID" value="MBA2934511.1"/>
    <property type="molecule type" value="Genomic_DNA"/>
</dbReference>
<comment type="caution">
    <text evidence="4">The sequence shown here is derived from an EMBL/GenBank/DDBJ whole genome shotgun (WGS) entry which is preliminary data.</text>
</comment>
<protein>
    <submittedName>
        <fullName evidence="4">Response regulator</fullName>
    </submittedName>
</protein>
<keyword evidence="5" id="KW-1185">Reference proteome</keyword>
<accession>A0A838L567</accession>
<dbReference type="Gene3D" id="3.40.50.2300">
    <property type="match status" value="1"/>
</dbReference>
<evidence type="ECO:0000256" key="2">
    <source>
        <dbReference type="PROSITE-ProRule" id="PRU00169"/>
    </source>
</evidence>
<dbReference type="InterPro" id="IPR011006">
    <property type="entry name" value="CheY-like_superfamily"/>
</dbReference>
<reference evidence="4 5" key="1">
    <citation type="submission" date="2020-07" db="EMBL/GenBank/DDBJ databases">
        <authorList>
            <person name="Sun Q."/>
        </authorList>
    </citation>
    <scope>NUCLEOTIDE SEQUENCE [LARGE SCALE GENOMIC DNA]</scope>
    <source>
        <strain evidence="4 5">CGMCC 1.13654</strain>
    </source>
</reference>
<evidence type="ECO:0000256" key="1">
    <source>
        <dbReference type="ARBA" id="ARBA00022553"/>
    </source>
</evidence>
<dbReference type="SUPFAM" id="SSF52172">
    <property type="entry name" value="CheY-like"/>
    <property type="match status" value="1"/>
</dbReference>
<dbReference type="InterPro" id="IPR050595">
    <property type="entry name" value="Bact_response_regulator"/>
</dbReference>
<dbReference type="AlphaFoldDB" id="A0A838L567"/>
<feature type="modified residue" description="4-aspartylphosphate" evidence="2">
    <location>
        <position position="64"/>
    </location>
</feature>
<dbReference type="Pfam" id="PF00072">
    <property type="entry name" value="Response_reg"/>
    <property type="match status" value="1"/>
</dbReference>
<evidence type="ECO:0000313" key="5">
    <source>
        <dbReference type="Proteomes" id="UP000570166"/>
    </source>
</evidence>
<gene>
    <name evidence="4" type="ORF">HZF05_10430</name>
</gene>
<dbReference type="Proteomes" id="UP000570166">
    <property type="component" value="Unassembled WGS sequence"/>
</dbReference>
<evidence type="ECO:0000259" key="3">
    <source>
        <dbReference type="PROSITE" id="PS50110"/>
    </source>
</evidence>
<organism evidence="4 5">
    <name type="scientific">Sphingomonas chungangi</name>
    <dbReference type="NCBI Taxonomy" id="2683589"/>
    <lineage>
        <taxon>Bacteria</taxon>
        <taxon>Pseudomonadati</taxon>
        <taxon>Pseudomonadota</taxon>
        <taxon>Alphaproteobacteria</taxon>
        <taxon>Sphingomonadales</taxon>
        <taxon>Sphingomonadaceae</taxon>
        <taxon>Sphingomonas</taxon>
    </lineage>
</organism>
<proteinExistence type="predicted"/>
<dbReference type="InterPro" id="IPR001789">
    <property type="entry name" value="Sig_transdc_resp-reg_receiver"/>
</dbReference>
<evidence type="ECO:0000313" key="4">
    <source>
        <dbReference type="EMBL" id="MBA2934511.1"/>
    </source>
</evidence>
<keyword evidence="1 2" id="KW-0597">Phosphoprotein</keyword>